<dbReference type="RefSeq" id="XP_010490225.1">
    <property type="nucleotide sequence ID" value="XM_010491923.1"/>
</dbReference>
<accession>A0ABM0XS82</accession>
<dbReference type="Gene3D" id="3.60.10.10">
    <property type="entry name" value="Endonuclease/exonuclease/phosphatase"/>
    <property type="match status" value="1"/>
</dbReference>
<dbReference type="Proteomes" id="UP000694864">
    <property type="component" value="Chromosome 19"/>
</dbReference>
<proteinExistence type="predicted"/>
<feature type="domain" description="Endonuclease/exonuclease/phosphatase" evidence="1">
    <location>
        <begin position="5"/>
        <end position="222"/>
    </location>
</feature>
<dbReference type="Pfam" id="PF03372">
    <property type="entry name" value="Exo_endo_phos"/>
    <property type="match status" value="1"/>
</dbReference>
<evidence type="ECO:0000313" key="3">
    <source>
        <dbReference type="RefSeq" id="XP_010490225.1"/>
    </source>
</evidence>
<dbReference type="PANTHER" id="PTHR33710">
    <property type="entry name" value="BNAC02G09200D PROTEIN"/>
    <property type="match status" value="1"/>
</dbReference>
<organism evidence="2 3">
    <name type="scientific">Camelina sativa</name>
    <name type="common">False flax</name>
    <name type="synonym">Myagrum sativum</name>
    <dbReference type="NCBI Taxonomy" id="90675"/>
    <lineage>
        <taxon>Eukaryota</taxon>
        <taxon>Viridiplantae</taxon>
        <taxon>Streptophyta</taxon>
        <taxon>Embryophyta</taxon>
        <taxon>Tracheophyta</taxon>
        <taxon>Spermatophyta</taxon>
        <taxon>Magnoliopsida</taxon>
        <taxon>eudicotyledons</taxon>
        <taxon>Gunneridae</taxon>
        <taxon>Pentapetalae</taxon>
        <taxon>rosids</taxon>
        <taxon>malvids</taxon>
        <taxon>Brassicales</taxon>
        <taxon>Brassicaceae</taxon>
        <taxon>Camelineae</taxon>
        <taxon>Camelina</taxon>
    </lineage>
</organism>
<gene>
    <name evidence="3" type="primary">LOC104767965</name>
</gene>
<dbReference type="GeneID" id="104767965"/>
<evidence type="ECO:0000313" key="2">
    <source>
        <dbReference type="Proteomes" id="UP000694864"/>
    </source>
</evidence>
<name>A0ABM0XS82_CAMSA</name>
<evidence type="ECO:0000259" key="1">
    <source>
        <dbReference type="Pfam" id="PF03372"/>
    </source>
</evidence>
<reference evidence="2" key="1">
    <citation type="journal article" date="2014" name="Nat. Commun.">
        <title>The emerging biofuel crop Camelina sativa retains a highly undifferentiated hexaploid genome structure.</title>
        <authorList>
            <person name="Kagale S."/>
            <person name="Koh C."/>
            <person name="Nixon J."/>
            <person name="Bollina V."/>
            <person name="Clarke W.E."/>
            <person name="Tuteja R."/>
            <person name="Spillane C."/>
            <person name="Robinson S.J."/>
            <person name="Links M.G."/>
            <person name="Clarke C."/>
            <person name="Higgins E.E."/>
            <person name="Huebert T."/>
            <person name="Sharpe A.G."/>
            <person name="Parkin I.A."/>
        </authorList>
    </citation>
    <scope>NUCLEOTIDE SEQUENCE [LARGE SCALE GENOMIC DNA]</scope>
    <source>
        <strain evidence="2">cv. DH55</strain>
    </source>
</reference>
<reference evidence="3" key="2">
    <citation type="submission" date="2025-08" db="UniProtKB">
        <authorList>
            <consortium name="RefSeq"/>
        </authorList>
    </citation>
    <scope>IDENTIFICATION</scope>
    <source>
        <tissue evidence="3">Leaf</tissue>
    </source>
</reference>
<dbReference type="InterPro" id="IPR005135">
    <property type="entry name" value="Endo/exonuclease/phosphatase"/>
</dbReference>
<keyword evidence="2" id="KW-1185">Reference proteome</keyword>
<dbReference type="InterPro" id="IPR036691">
    <property type="entry name" value="Endo/exonu/phosph_ase_sf"/>
</dbReference>
<protein>
    <submittedName>
        <fullName evidence="3">Uncharacterized protein LOC104767965</fullName>
    </submittedName>
</protein>
<sequence length="259" mass="30151">MRTIAWNCQGVGAKLTRRRLRELCRIYSPGFLFLSETKNDNFYLQDVQVELGFDNLRTVEPDGSSGGLALLYSNDFPVKFLLLDDRLIDIETIINGTRVFMTFIYGDPVPANRDYVWERLMRIGVARCEPWFIIGDFNEITGNHEKRGGKKRSESSFLPFRVMIDSCGLIDFSYQGNQFSWIGQRSNGKIRCRLDRAMGNEEWHNIFSHTNVEYLKMWGSDHRPLLASILSRPKKFVRRFMFDKRWIDKPGLKEAVVDG</sequence>
<dbReference type="PANTHER" id="PTHR33710:SF62">
    <property type="entry name" value="DUF4283 DOMAIN PROTEIN"/>
    <property type="match status" value="1"/>
</dbReference>
<dbReference type="SUPFAM" id="SSF56219">
    <property type="entry name" value="DNase I-like"/>
    <property type="match status" value="1"/>
</dbReference>